<protein>
    <recommendedName>
        <fullName evidence="2">SAP domain-containing protein</fullName>
    </recommendedName>
</protein>
<dbReference type="InterPro" id="IPR003034">
    <property type="entry name" value="SAP_dom"/>
</dbReference>
<dbReference type="PROSITE" id="PS50800">
    <property type="entry name" value="SAP"/>
    <property type="match status" value="1"/>
</dbReference>
<dbReference type="Pfam" id="PF02037">
    <property type="entry name" value="SAP"/>
    <property type="match status" value="1"/>
</dbReference>
<accession>A0A8H5BVY6</accession>
<proteinExistence type="predicted"/>
<sequence>MFSLLRVSQRLSLLSTPHTSRSLASSVLLSRSWHNESIGQLRTEAKSRGLSAKGSKSALAARIEEYENSLVGQHSGTGTRQASTNSPSVETDAGGTVVSSVASPSPAQPESLPEIPGIPDAPSPAPLPTQTSVESEAQEKEMLPLADGESDGKIVHTVGSPSPIQPEDLPEVPGNPDVPTPINAYTMDVKLPELNQPIPVAPVQVPYVPDFWDSWKASVNNSSAEERLRLLVVGGAGTHYGGGPSHNAVDSHGSSESTPDSAKTDSFVDDIAEDLGLPPVANALCKNFSKLFSFRGFN</sequence>
<feature type="region of interest" description="Disordered" evidence="1">
    <location>
        <begin position="241"/>
        <end position="264"/>
    </location>
</feature>
<name>A0A8H5BVY6_9AGAR</name>
<comment type="caution">
    <text evidence="3">The sequence shown here is derived from an EMBL/GenBank/DDBJ whole genome shotgun (WGS) entry which is preliminary data.</text>
</comment>
<dbReference type="EMBL" id="JAACJJ010000001">
    <property type="protein sequence ID" value="KAF5330435.1"/>
    <property type="molecule type" value="Genomic_DNA"/>
</dbReference>
<feature type="domain" description="SAP" evidence="2">
    <location>
        <begin position="33"/>
        <end position="67"/>
    </location>
</feature>
<feature type="compositionally biased region" description="Polar residues" evidence="1">
    <location>
        <begin position="70"/>
        <end position="89"/>
    </location>
</feature>
<gene>
    <name evidence="3" type="ORF">D9619_005627</name>
</gene>
<dbReference type="AlphaFoldDB" id="A0A8H5BVY6"/>
<dbReference type="Gene3D" id="1.10.720.30">
    <property type="entry name" value="SAP domain"/>
    <property type="match status" value="1"/>
</dbReference>
<dbReference type="Proteomes" id="UP000567179">
    <property type="component" value="Unassembled WGS sequence"/>
</dbReference>
<evidence type="ECO:0000313" key="4">
    <source>
        <dbReference type="Proteomes" id="UP000567179"/>
    </source>
</evidence>
<evidence type="ECO:0000259" key="2">
    <source>
        <dbReference type="PROSITE" id="PS50800"/>
    </source>
</evidence>
<evidence type="ECO:0000256" key="1">
    <source>
        <dbReference type="SAM" id="MobiDB-lite"/>
    </source>
</evidence>
<dbReference type="OrthoDB" id="445357at2759"/>
<organism evidence="3 4">
    <name type="scientific">Psilocybe cf. subviscida</name>
    <dbReference type="NCBI Taxonomy" id="2480587"/>
    <lineage>
        <taxon>Eukaryota</taxon>
        <taxon>Fungi</taxon>
        <taxon>Dikarya</taxon>
        <taxon>Basidiomycota</taxon>
        <taxon>Agaricomycotina</taxon>
        <taxon>Agaricomycetes</taxon>
        <taxon>Agaricomycetidae</taxon>
        <taxon>Agaricales</taxon>
        <taxon>Agaricineae</taxon>
        <taxon>Strophariaceae</taxon>
        <taxon>Psilocybe</taxon>
    </lineage>
</organism>
<evidence type="ECO:0000313" key="3">
    <source>
        <dbReference type="EMBL" id="KAF5330435.1"/>
    </source>
</evidence>
<reference evidence="3 4" key="1">
    <citation type="journal article" date="2020" name="ISME J.">
        <title>Uncovering the hidden diversity of litter-decomposition mechanisms in mushroom-forming fungi.</title>
        <authorList>
            <person name="Floudas D."/>
            <person name="Bentzer J."/>
            <person name="Ahren D."/>
            <person name="Johansson T."/>
            <person name="Persson P."/>
            <person name="Tunlid A."/>
        </authorList>
    </citation>
    <scope>NUCLEOTIDE SEQUENCE [LARGE SCALE GENOMIC DNA]</scope>
    <source>
        <strain evidence="3 4">CBS 101986</strain>
    </source>
</reference>
<keyword evidence="4" id="KW-1185">Reference proteome</keyword>
<dbReference type="InterPro" id="IPR036361">
    <property type="entry name" value="SAP_dom_sf"/>
</dbReference>
<feature type="compositionally biased region" description="Polar residues" evidence="1">
    <location>
        <begin position="252"/>
        <end position="261"/>
    </location>
</feature>
<feature type="region of interest" description="Disordered" evidence="1">
    <location>
        <begin position="70"/>
        <end position="172"/>
    </location>
</feature>